<keyword evidence="1" id="KW-0614">Plasmid</keyword>
<reference evidence="1 2" key="1">
    <citation type="journal article" date="2011" name="PLoS Pathog.">
        <title>Dynamic evolution of pathogenicity revealed by sequencing and comparative genomics of 19 Pseudomonas syringae isolates.</title>
        <authorList>
            <person name="Baltrus D.A."/>
            <person name="Nishimura M.T."/>
            <person name="Romanchuk A."/>
            <person name="Chang J.H."/>
            <person name="Mukhtar M.S."/>
            <person name="Cherkis K."/>
            <person name="Roach J."/>
            <person name="Grant S.R."/>
            <person name="Jones C.D."/>
            <person name="Dangl J.L."/>
        </authorList>
    </citation>
    <scope>NUCLEOTIDE SEQUENCE [LARGE SCALE GENOMIC DNA]</scope>
    <source>
        <strain evidence="1 2">M301315</strain>
    </source>
</reference>
<protein>
    <submittedName>
        <fullName evidence="1">Uncharacterized protein</fullName>
    </submittedName>
</protein>
<proteinExistence type="predicted"/>
<organism evidence="1 2">
    <name type="scientific">Pseudomonas amygdali pv. lachrymans str. M301315</name>
    <dbReference type="NCBI Taxonomy" id="629260"/>
    <lineage>
        <taxon>Bacteria</taxon>
        <taxon>Pseudomonadati</taxon>
        <taxon>Pseudomonadota</taxon>
        <taxon>Gammaproteobacteria</taxon>
        <taxon>Pseudomonadales</taxon>
        <taxon>Pseudomonadaceae</taxon>
        <taxon>Pseudomonas</taxon>
        <taxon>Pseudomonas amygdali</taxon>
    </lineage>
</organism>
<accession>A0AAD0VAD3</accession>
<dbReference type="AlphaFoldDB" id="A0AAD0VAD3"/>
<evidence type="ECO:0000313" key="1">
    <source>
        <dbReference type="EMBL" id="AXH60261.1"/>
    </source>
</evidence>
<sequence>MPLGYRVVSFDIATLTAKTLMDRKPVDLTVGGLHEYPGGIFLGTTREFCQYYLGGTDDADLILTFQFDEKDIARGDLCPNSEILLKQAKLLKVEFEDDELNRRFGSLFNLEAVQERRSSSRGVCLYDAEGPRRQSIIRAMDARSNHVNPMDYVYITDGLAAHSAAKRVLRAYEDGEKSRAGIDMVIRKTLDHAVTTAVYECEPQKVTFANISNKMIYKAPNEGEWFFDSAKPLSVVTLLEVSADGQVTLASKALEEDLQP</sequence>
<name>A0AAD0VAD3_PSEAV</name>
<dbReference type="Proteomes" id="UP000006426">
    <property type="component" value="Plasmid pmppla107"/>
</dbReference>
<dbReference type="GeneID" id="39474783"/>
<evidence type="ECO:0000313" key="2">
    <source>
        <dbReference type="Proteomes" id="UP000006426"/>
    </source>
</evidence>
<dbReference type="RefSeq" id="WP_005742612.1">
    <property type="nucleotide sequence ID" value="NZ_CP031226.1"/>
</dbReference>
<gene>
    <name evidence="1" type="ORF">PLA107_034305</name>
</gene>
<geneLocation type="plasmid" evidence="2">
    <name>pmppla107</name>
</geneLocation>
<dbReference type="EMBL" id="CP031226">
    <property type="protein sequence ID" value="AXH60261.1"/>
    <property type="molecule type" value="Genomic_DNA"/>
</dbReference>